<keyword evidence="2 10" id="KW-0723">Serine/threonine-protein kinase</keyword>
<dbReference type="Proteomes" id="UP000335636">
    <property type="component" value="Unassembled WGS sequence"/>
</dbReference>
<dbReference type="GO" id="GO:0004674">
    <property type="term" value="F:protein serine/threonine kinase activity"/>
    <property type="evidence" value="ECO:0007669"/>
    <property type="project" value="UniProtKB-KW"/>
</dbReference>
<dbReference type="PROSITE" id="PS50011">
    <property type="entry name" value="PROTEIN_KINASE_DOM"/>
    <property type="match status" value="1"/>
</dbReference>
<feature type="region of interest" description="Disordered" evidence="11">
    <location>
        <begin position="408"/>
        <end position="437"/>
    </location>
</feature>
<evidence type="ECO:0000256" key="1">
    <source>
        <dbReference type="ARBA" id="ARBA00012513"/>
    </source>
</evidence>
<comment type="caution">
    <text evidence="13">The sequence shown here is derived from an EMBL/GenBank/DDBJ whole genome shotgun (WGS) entry which is preliminary data.</text>
</comment>
<feature type="non-terminal residue" evidence="13">
    <location>
        <position position="437"/>
    </location>
</feature>
<dbReference type="InterPro" id="IPR008271">
    <property type="entry name" value="Ser/Thr_kinase_AS"/>
</dbReference>
<evidence type="ECO:0000313" key="14">
    <source>
        <dbReference type="Proteomes" id="UP000335636"/>
    </source>
</evidence>
<dbReference type="CDD" id="cd14003">
    <property type="entry name" value="STKc_AMPK-like"/>
    <property type="match status" value="1"/>
</dbReference>
<dbReference type="SMART" id="SM00220">
    <property type="entry name" value="S_TKc"/>
    <property type="match status" value="1"/>
</dbReference>
<evidence type="ECO:0000256" key="11">
    <source>
        <dbReference type="SAM" id="MobiDB-lite"/>
    </source>
</evidence>
<dbReference type="InterPro" id="IPR017441">
    <property type="entry name" value="Protein_kinase_ATP_BS"/>
</dbReference>
<dbReference type="PANTHER" id="PTHR24346:SF30">
    <property type="entry name" value="MATERNAL EMBRYONIC LEUCINE ZIPPER KINASE"/>
    <property type="match status" value="1"/>
</dbReference>
<dbReference type="Gene3D" id="3.30.200.20">
    <property type="entry name" value="Phosphorylase Kinase, domain 1"/>
    <property type="match status" value="1"/>
</dbReference>
<reference evidence="13" key="1">
    <citation type="submission" date="2019-04" db="EMBL/GenBank/DDBJ databases">
        <authorList>
            <person name="Alioto T."/>
            <person name="Alioto T."/>
        </authorList>
    </citation>
    <scope>NUCLEOTIDE SEQUENCE [LARGE SCALE GENOMIC DNA]</scope>
</reference>
<dbReference type="InterPro" id="IPR000719">
    <property type="entry name" value="Prot_kinase_dom"/>
</dbReference>
<dbReference type="AlphaFoldDB" id="A0A5E4D2C3"/>
<dbReference type="Gene3D" id="1.10.510.10">
    <property type="entry name" value="Transferase(Phosphotransferase) domain 1"/>
    <property type="match status" value="1"/>
</dbReference>
<dbReference type="FunFam" id="1.10.510.10:FF:000571">
    <property type="entry name" value="Maternal embryonic leucine zipper kinase"/>
    <property type="match status" value="1"/>
</dbReference>
<keyword evidence="14" id="KW-1185">Reference proteome</keyword>
<accession>A0A5E4D2C3</accession>
<keyword evidence="6 9" id="KW-0067">ATP-binding</keyword>
<protein>
    <recommendedName>
        <fullName evidence="1">non-specific serine/threonine protein kinase</fullName>
        <ecNumber evidence="1">2.7.11.1</ecNumber>
    </recommendedName>
</protein>
<comment type="similarity">
    <text evidence="10">Belongs to the protein kinase superfamily.</text>
</comment>
<feature type="binding site" evidence="9">
    <location>
        <position position="56"/>
    </location>
    <ligand>
        <name>ATP</name>
        <dbReference type="ChEBI" id="CHEBI:30616"/>
    </ligand>
</feature>
<dbReference type="PANTHER" id="PTHR24346">
    <property type="entry name" value="MAP/MICROTUBULE AFFINITY-REGULATING KINASE"/>
    <property type="match status" value="1"/>
</dbReference>
<dbReference type="Gene3D" id="1.10.8.10">
    <property type="entry name" value="DNA helicase RuvA subunit, C-terminal domain"/>
    <property type="match status" value="1"/>
</dbReference>
<evidence type="ECO:0000256" key="3">
    <source>
        <dbReference type="ARBA" id="ARBA00022679"/>
    </source>
</evidence>
<evidence type="ECO:0000313" key="13">
    <source>
        <dbReference type="EMBL" id="VTJ88297.1"/>
    </source>
</evidence>
<keyword evidence="3" id="KW-0808">Transferase</keyword>
<comment type="catalytic activity">
    <reaction evidence="8">
        <text>L-seryl-[protein] + ATP = O-phospho-L-seryl-[protein] + ADP + H(+)</text>
        <dbReference type="Rhea" id="RHEA:17989"/>
        <dbReference type="Rhea" id="RHEA-COMP:9863"/>
        <dbReference type="Rhea" id="RHEA-COMP:11604"/>
        <dbReference type="ChEBI" id="CHEBI:15378"/>
        <dbReference type="ChEBI" id="CHEBI:29999"/>
        <dbReference type="ChEBI" id="CHEBI:30616"/>
        <dbReference type="ChEBI" id="CHEBI:83421"/>
        <dbReference type="ChEBI" id="CHEBI:456216"/>
        <dbReference type="EC" id="2.7.11.1"/>
    </reaction>
</comment>
<evidence type="ECO:0000256" key="5">
    <source>
        <dbReference type="ARBA" id="ARBA00022777"/>
    </source>
</evidence>
<comment type="catalytic activity">
    <reaction evidence="7">
        <text>L-threonyl-[protein] + ATP = O-phospho-L-threonyl-[protein] + ADP + H(+)</text>
        <dbReference type="Rhea" id="RHEA:46608"/>
        <dbReference type="Rhea" id="RHEA-COMP:11060"/>
        <dbReference type="Rhea" id="RHEA-COMP:11605"/>
        <dbReference type="ChEBI" id="CHEBI:15378"/>
        <dbReference type="ChEBI" id="CHEBI:30013"/>
        <dbReference type="ChEBI" id="CHEBI:30616"/>
        <dbReference type="ChEBI" id="CHEBI:61977"/>
        <dbReference type="ChEBI" id="CHEBI:456216"/>
        <dbReference type="EC" id="2.7.11.1"/>
    </reaction>
</comment>
<dbReference type="FunFam" id="3.30.200.20:FF:000003">
    <property type="entry name" value="Non-specific serine/threonine protein kinase"/>
    <property type="match status" value="1"/>
</dbReference>
<dbReference type="EC" id="2.7.11.1" evidence="1"/>
<evidence type="ECO:0000256" key="2">
    <source>
        <dbReference type="ARBA" id="ARBA00022527"/>
    </source>
</evidence>
<evidence type="ECO:0000256" key="6">
    <source>
        <dbReference type="ARBA" id="ARBA00022840"/>
    </source>
</evidence>
<evidence type="ECO:0000256" key="4">
    <source>
        <dbReference type="ARBA" id="ARBA00022741"/>
    </source>
</evidence>
<sequence>MDSQSSESSGVGQGPSSCKTTVLRDQYEVLRDIGHGGFGQIKLARHCLTGAQVAVKVLQKKGQKLQVLSEPDMMRSLEHPNIIQLFQVVETRRNIYLVMEHADGGQLLDQIPLGGMQEEEARRLFREVVCAVAYCHDKGMVHRDLKPKNIMLDAKGHIKLIDFGFSTWVTPGQKLKESWGTLSYIAPEIIQRKAYEGPPVDIWSLGVTLYFMLTGKLPFMGSTRKETMRQIVLGLYRDPPHVSLAAQMLIYQMLTLDPRKRPTAKQILRHIWLMQGEQHLPPHHEALLKHPDPEILTIMFDMGYDLRKTWVSLAKRKFNGAMATYLLLQHQKNQGKGFMFQGKPVPPMVKPQPCPLDSSHSPVLPIRSPSEPALHTFSLPCELPLPEEAKRLGQKHIRRASQPPIHFHFPPARTPTPGLASQSDSGQLHTSRKLWKR</sequence>
<evidence type="ECO:0000256" key="10">
    <source>
        <dbReference type="RuleBase" id="RU000304"/>
    </source>
</evidence>
<keyword evidence="4 9" id="KW-0547">Nucleotide-binding</keyword>
<dbReference type="SUPFAM" id="SSF56112">
    <property type="entry name" value="Protein kinase-like (PK-like)"/>
    <property type="match status" value="1"/>
</dbReference>
<feature type="domain" description="Protein kinase" evidence="12">
    <location>
        <begin position="27"/>
        <end position="273"/>
    </location>
</feature>
<evidence type="ECO:0000256" key="8">
    <source>
        <dbReference type="ARBA" id="ARBA00048679"/>
    </source>
</evidence>
<evidence type="ECO:0000259" key="12">
    <source>
        <dbReference type="PROSITE" id="PS50011"/>
    </source>
</evidence>
<proteinExistence type="inferred from homology"/>
<feature type="compositionally biased region" description="Polar residues" evidence="11">
    <location>
        <begin position="419"/>
        <end position="429"/>
    </location>
</feature>
<dbReference type="GO" id="GO:0035556">
    <property type="term" value="P:intracellular signal transduction"/>
    <property type="evidence" value="ECO:0007669"/>
    <property type="project" value="TreeGrafter"/>
</dbReference>
<dbReference type="Pfam" id="PF00069">
    <property type="entry name" value="Pkinase"/>
    <property type="match status" value="1"/>
</dbReference>
<name>A0A5E4D2C3_MARMO</name>
<dbReference type="EMBL" id="CABDUW010002901">
    <property type="protein sequence ID" value="VTJ88297.1"/>
    <property type="molecule type" value="Genomic_DNA"/>
</dbReference>
<dbReference type="PROSITE" id="PS00108">
    <property type="entry name" value="PROTEIN_KINASE_ST"/>
    <property type="match status" value="1"/>
</dbReference>
<dbReference type="PROSITE" id="PS00107">
    <property type="entry name" value="PROTEIN_KINASE_ATP"/>
    <property type="match status" value="1"/>
</dbReference>
<dbReference type="GO" id="GO:0005737">
    <property type="term" value="C:cytoplasm"/>
    <property type="evidence" value="ECO:0007669"/>
    <property type="project" value="TreeGrafter"/>
</dbReference>
<organism evidence="13 14">
    <name type="scientific">Marmota monax</name>
    <name type="common">Woodchuck</name>
    <dbReference type="NCBI Taxonomy" id="9995"/>
    <lineage>
        <taxon>Eukaryota</taxon>
        <taxon>Metazoa</taxon>
        <taxon>Chordata</taxon>
        <taxon>Craniata</taxon>
        <taxon>Vertebrata</taxon>
        <taxon>Euteleostomi</taxon>
        <taxon>Mammalia</taxon>
        <taxon>Eutheria</taxon>
        <taxon>Euarchontoglires</taxon>
        <taxon>Glires</taxon>
        <taxon>Rodentia</taxon>
        <taxon>Sciuromorpha</taxon>
        <taxon>Sciuridae</taxon>
        <taxon>Xerinae</taxon>
        <taxon>Marmotini</taxon>
        <taxon>Marmota</taxon>
    </lineage>
</organism>
<evidence type="ECO:0000256" key="9">
    <source>
        <dbReference type="PROSITE-ProRule" id="PRU10141"/>
    </source>
</evidence>
<keyword evidence="5" id="KW-0418">Kinase</keyword>
<dbReference type="InterPro" id="IPR011009">
    <property type="entry name" value="Kinase-like_dom_sf"/>
</dbReference>
<gene>
    <name evidence="13" type="ORF">MONAX_5E038814</name>
</gene>
<evidence type="ECO:0000256" key="7">
    <source>
        <dbReference type="ARBA" id="ARBA00047899"/>
    </source>
</evidence>
<dbReference type="GO" id="GO:0005524">
    <property type="term" value="F:ATP binding"/>
    <property type="evidence" value="ECO:0007669"/>
    <property type="project" value="UniProtKB-UniRule"/>
</dbReference>